<evidence type="ECO:0000313" key="3">
    <source>
        <dbReference type="Proteomes" id="UP000267844"/>
    </source>
</evidence>
<reference evidence="1 4" key="2">
    <citation type="submission" date="2019-06" db="EMBL/GenBank/DDBJ databases">
        <title>Emergence of pandrug resistant Empedobacter falsenii in China.</title>
        <authorList>
            <person name="Dong N."/>
            <person name="Chen S."/>
            <person name="Zhang R."/>
        </authorList>
    </citation>
    <scope>NUCLEOTIDE SEQUENCE [LARGE SCALE GENOMIC DNA]</scope>
    <source>
        <strain evidence="1 4">1681-1</strain>
    </source>
</reference>
<organism evidence="2 3">
    <name type="scientific">Empedobacter falsenii</name>
    <dbReference type="NCBI Taxonomy" id="343874"/>
    <lineage>
        <taxon>Bacteria</taxon>
        <taxon>Pseudomonadati</taxon>
        <taxon>Bacteroidota</taxon>
        <taxon>Flavobacteriia</taxon>
        <taxon>Flavobacteriales</taxon>
        <taxon>Weeksellaceae</taxon>
        <taxon>Empedobacter</taxon>
    </lineage>
</organism>
<dbReference type="GeneID" id="78402687"/>
<dbReference type="Proteomes" id="UP000510643">
    <property type="component" value="Chromosome"/>
</dbReference>
<gene>
    <name evidence="2" type="ORF">EGI89_07995</name>
    <name evidence="1" type="ORF">FH779_14475</name>
</gene>
<sequence length="270" mass="31025">MKKIVFFVLIIISTFCKSQEQIDFNIKYLPNYNYTLSLNQTSENSVKYIGSEDILLALKNKGIENPTLSKDTIILKSISKTGNLKNNEFPINIELLESNNSVLTKGTKFSGKYINQKIKIDSIFSSIMTKNQKEALMKMMESVFNQVEFPNKKVKVGESFNQETTMSIPIENVNLEMNINSLYTLKNIENGIGYFNLNQEYSIKSKIEGYDAKITGSGVGKIHYDIENKFYKKYFLEMNMSLNIDIKPIIIEINSKSIFEQNTEIKKTKE</sequence>
<evidence type="ECO:0000313" key="2">
    <source>
        <dbReference type="EMBL" id="RRT91711.1"/>
    </source>
</evidence>
<reference evidence="2 3" key="1">
    <citation type="submission" date="2018-10" db="EMBL/GenBank/DDBJ databases">
        <title>Transmission dynamics of multidrug resistant bacteria on intensive care unit surfaces.</title>
        <authorList>
            <person name="D'Souza A.W."/>
            <person name="Potter R.F."/>
            <person name="Wallace M."/>
            <person name="Shupe A."/>
            <person name="Patel S."/>
            <person name="Sun S."/>
            <person name="Gul D."/>
            <person name="Kwon J.H."/>
            <person name="Andleeb S."/>
            <person name="Burnham C.-A.D."/>
            <person name="Dantas G."/>
        </authorList>
    </citation>
    <scope>NUCLEOTIDE SEQUENCE [LARGE SCALE GENOMIC DNA]</scope>
    <source>
        <strain evidence="2 3">WF_348</strain>
    </source>
</reference>
<protein>
    <submittedName>
        <fullName evidence="2">Uncharacterized protein</fullName>
    </submittedName>
</protein>
<proteinExistence type="predicted"/>
<dbReference type="EMBL" id="CP040908">
    <property type="protein sequence ID" value="QLL59217.1"/>
    <property type="molecule type" value="Genomic_DNA"/>
</dbReference>
<evidence type="ECO:0000313" key="4">
    <source>
        <dbReference type="Proteomes" id="UP000510643"/>
    </source>
</evidence>
<keyword evidence="4" id="KW-1185">Reference proteome</keyword>
<dbReference type="Proteomes" id="UP000267844">
    <property type="component" value="Unassembled WGS sequence"/>
</dbReference>
<evidence type="ECO:0000313" key="1">
    <source>
        <dbReference type="EMBL" id="QLL59217.1"/>
    </source>
</evidence>
<dbReference type="KEGG" id="efal:FH779_14475"/>
<dbReference type="AlphaFoldDB" id="A0A427BP68"/>
<name>A0A427BP68_9FLAO</name>
<dbReference type="RefSeq" id="WP_125349785.1">
    <property type="nucleotide sequence ID" value="NZ_CP040908.1"/>
</dbReference>
<dbReference type="EMBL" id="RHPO01000013">
    <property type="protein sequence ID" value="RRT91711.1"/>
    <property type="molecule type" value="Genomic_DNA"/>
</dbReference>
<accession>A0A427BP68</accession>